<organism evidence="7 8">
    <name type="scientific">Ignelater luminosus</name>
    <name type="common">Cucubano</name>
    <name type="synonym">Pyrophorus luminosus</name>
    <dbReference type="NCBI Taxonomy" id="2038154"/>
    <lineage>
        <taxon>Eukaryota</taxon>
        <taxon>Metazoa</taxon>
        <taxon>Ecdysozoa</taxon>
        <taxon>Arthropoda</taxon>
        <taxon>Hexapoda</taxon>
        <taxon>Insecta</taxon>
        <taxon>Pterygota</taxon>
        <taxon>Neoptera</taxon>
        <taxon>Endopterygota</taxon>
        <taxon>Coleoptera</taxon>
        <taxon>Polyphaga</taxon>
        <taxon>Elateriformia</taxon>
        <taxon>Elateroidea</taxon>
        <taxon>Elateridae</taxon>
        <taxon>Agrypninae</taxon>
        <taxon>Pyrophorini</taxon>
        <taxon>Ignelater</taxon>
    </lineage>
</organism>
<dbReference type="FunFam" id="1.20.120.980:FF:000003">
    <property type="entry name" value="Serine protease 16"/>
    <property type="match status" value="1"/>
</dbReference>
<name>A0A8K0DGC4_IGNLU</name>
<accession>A0A8K0DGC4</accession>
<evidence type="ECO:0000256" key="1">
    <source>
        <dbReference type="ARBA" id="ARBA00011079"/>
    </source>
</evidence>
<evidence type="ECO:0000256" key="3">
    <source>
        <dbReference type="ARBA" id="ARBA00022729"/>
    </source>
</evidence>
<evidence type="ECO:0000256" key="6">
    <source>
        <dbReference type="SAM" id="SignalP"/>
    </source>
</evidence>
<keyword evidence="5" id="KW-0325">Glycoprotein</keyword>
<protein>
    <recommendedName>
        <fullName evidence="9">Serine protease K12H4.7</fullName>
    </recommendedName>
</protein>
<keyword evidence="3 6" id="KW-0732">Signal</keyword>
<dbReference type="Proteomes" id="UP000801492">
    <property type="component" value="Unassembled WGS sequence"/>
</dbReference>
<keyword evidence="4" id="KW-0378">Hydrolase</keyword>
<dbReference type="Gene3D" id="1.20.120.980">
    <property type="entry name" value="Serine carboxypeptidase S28, SKS domain"/>
    <property type="match status" value="1"/>
</dbReference>
<evidence type="ECO:0000256" key="4">
    <source>
        <dbReference type="ARBA" id="ARBA00022801"/>
    </source>
</evidence>
<dbReference type="Gene3D" id="3.40.50.1820">
    <property type="entry name" value="alpha/beta hydrolase"/>
    <property type="match status" value="1"/>
</dbReference>
<keyword evidence="8" id="KW-1185">Reference proteome</keyword>
<dbReference type="GO" id="GO:0006508">
    <property type="term" value="P:proteolysis"/>
    <property type="evidence" value="ECO:0007669"/>
    <property type="project" value="UniProtKB-KW"/>
</dbReference>
<gene>
    <name evidence="7" type="ORF">ILUMI_06086</name>
</gene>
<dbReference type="SUPFAM" id="SSF53474">
    <property type="entry name" value="alpha/beta-Hydrolases"/>
    <property type="match status" value="1"/>
</dbReference>
<feature type="non-terminal residue" evidence="7">
    <location>
        <position position="461"/>
    </location>
</feature>
<comment type="similarity">
    <text evidence="1">Belongs to the peptidase S28 family.</text>
</comment>
<dbReference type="PANTHER" id="PTHR11010:SF117">
    <property type="entry name" value="SERINE PROTEASE 16"/>
    <property type="match status" value="1"/>
</dbReference>
<dbReference type="InterPro" id="IPR008758">
    <property type="entry name" value="Peptidase_S28"/>
</dbReference>
<dbReference type="InterPro" id="IPR029058">
    <property type="entry name" value="AB_hydrolase_fold"/>
</dbReference>
<dbReference type="AlphaFoldDB" id="A0A8K0DGC4"/>
<evidence type="ECO:0000313" key="7">
    <source>
        <dbReference type="EMBL" id="KAF2900100.1"/>
    </source>
</evidence>
<feature type="chain" id="PRO_5035443339" description="Serine protease K12H4.7" evidence="6">
    <location>
        <begin position="18"/>
        <end position="461"/>
    </location>
</feature>
<keyword evidence="2" id="KW-0645">Protease</keyword>
<dbReference type="Pfam" id="PF05577">
    <property type="entry name" value="Peptidase_S28"/>
    <property type="match status" value="1"/>
</dbReference>
<proteinExistence type="inferred from homology"/>
<dbReference type="GO" id="GO:0008239">
    <property type="term" value="F:dipeptidyl-peptidase activity"/>
    <property type="evidence" value="ECO:0007669"/>
    <property type="project" value="TreeGrafter"/>
</dbReference>
<evidence type="ECO:0000256" key="5">
    <source>
        <dbReference type="ARBA" id="ARBA00023180"/>
    </source>
</evidence>
<dbReference type="InterPro" id="IPR042269">
    <property type="entry name" value="Ser_carbopepase_S28_SKS"/>
</dbReference>
<feature type="signal peptide" evidence="6">
    <location>
        <begin position="1"/>
        <end position="17"/>
    </location>
</feature>
<evidence type="ECO:0000313" key="8">
    <source>
        <dbReference type="Proteomes" id="UP000801492"/>
    </source>
</evidence>
<sequence length="461" mass="52502">MRILQVLMLVLVPELLAWEIFHRGRHTGGNLVISGKKAVGFDDWDPSVTEHWFTQILDHFNPNDNRTWQQRYFVNQEYYNSSYGGPVFLEIGGESEASKFLLRRGMMIDNAKKYGALCFELEHRYYGDSHPTEDLSTENLEYLSVQQALADLAEFISAMNEKYEFPPHTKWIAFGGSYSGSLAAWLRLKYPHLVHGAVSSSSVLAAKADYSDYFKIVADSLRTHSEECVRNVEIGTAEIDVLLRRKNGAQHLEQIFNLCDPLEDSLNNSKDISALFDVLAGQFADIVQYNKDNIKGRTITIDTICKIMEDQTWGSRVNRLAAVNKLIVSSYGYYCIPFKYRKLLSYFTETDWNSKAAIRGDRQWTFQTCTDLGLHSTSSHAPHVFSHHFPVEYYFEQCVDIFGPKYNSSFSYSATKRTNSLYGALDINVSNVVFVHGSMDPWHQAGVTKTVNPASPVIYIE</sequence>
<dbReference type="OrthoDB" id="1735038at2759"/>
<dbReference type="GO" id="GO:0070008">
    <property type="term" value="F:serine-type exopeptidase activity"/>
    <property type="evidence" value="ECO:0007669"/>
    <property type="project" value="InterPro"/>
</dbReference>
<evidence type="ECO:0008006" key="9">
    <source>
        <dbReference type="Google" id="ProtNLM"/>
    </source>
</evidence>
<evidence type="ECO:0000256" key="2">
    <source>
        <dbReference type="ARBA" id="ARBA00022670"/>
    </source>
</evidence>
<dbReference type="PANTHER" id="PTHR11010">
    <property type="entry name" value="PROTEASE S28 PRO-X CARBOXYPEPTIDASE-RELATED"/>
    <property type="match status" value="1"/>
</dbReference>
<dbReference type="EMBL" id="VTPC01002386">
    <property type="protein sequence ID" value="KAF2900100.1"/>
    <property type="molecule type" value="Genomic_DNA"/>
</dbReference>
<comment type="caution">
    <text evidence="7">The sequence shown here is derived from an EMBL/GenBank/DDBJ whole genome shotgun (WGS) entry which is preliminary data.</text>
</comment>
<reference evidence="7" key="1">
    <citation type="submission" date="2019-08" db="EMBL/GenBank/DDBJ databases">
        <title>The genome of the North American firefly Photinus pyralis.</title>
        <authorList>
            <consortium name="Photinus pyralis genome working group"/>
            <person name="Fallon T.R."/>
            <person name="Sander Lower S.E."/>
            <person name="Weng J.-K."/>
        </authorList>
    </citation>
    <scope>NUCLEOTIDE SEQUENCE</scope>
    <source>
        <strain evidence="7">TRF0915ILg1</strain>
        <tissue evidence="7">Whole body</tissue>
    </source>
</reference>